<dbReference type="GO" id="GO:0006400">
    <property type="term" value="P:tRNA modification"/>
    <property type="evidence" value="ECO:0007669"/>
    <property type="project" value="InterPro"/>
</dbReference>
<name>A0A0F9YW31_9MICR</name>
<dbReference type="CDD" id="cd11717">
    <property type="entry name" value="THUMP_THUMPD1_like"/>
    <property type="match status" value="1"/>
</dbReference>
<gene>
    <name evidence="2" type="ORF">AAJ76_100078593</name>
</gene>
<dbReference type="PANTHER" id="PTHR13452">
    <property type="entry name" value="THUMP DOMAIN CONTAINING PROTEIN 1-RELATED"/>
    <property type="match status" value="1"/>
</dbReference>
<dbReference type="Gene3D" id="3.30.2300.10">
    <property type="entry name" value="THUMP superfamily"/>
    <property type="match status" value="1"/>
</dbReference>
<dbReference type="AlphaFoldDB" id="A0A0F9YW31"/>
<sequence>MKGGFFVSCKKGKEKKAFLELQTILNSFISNSELQKDYCTFNVAEEIEDELKNLRTSYFSIHFTYKSLLYVSNSSTFLSSKLFRMLKERHVLLEYVHRIFPLDHYFTYNAEYIKKLISNIDKSLTFKIEYKETFAVKNSKKEVFKTITGTLQGMKVDLKNPHYLILVQVLKNDLGITILENFTDSFNFSRNLN</sequence>
<comment type="caution">
    <text evidence="2">The sequence shown here is derived from an EMBL/GenBank/DDBJ whole genome shotgun (WGS) entry which is preliminary data.</text>
</comment>
<evidence type="ECO:0000313" key="3">
    <source>
        <dbReference type="Proteomes" id="UP000034350"/>
    </source>
</evidence>
<feature type="domain" description="THUMP" evidence="1">
    <location>
        <begin position="125"/>
        <end position="178"/>
    </location>
</feature>
<keyword evidence="3" id="KW-1185">Reference proteome</keyword>
<dbReference type="SUPFAM" id="SSF143437">
    <property type="entry name" value="THUMP domain-like"/>
    <property type="match status" value="1"/>
</dbReference>
<dbReference type="VEuPathDB" id="MicrosporidiaDB:G9O61_00g002000"/>
<dbReference type="EMBL" id="JPQZ01000001">
    <property type="protein sequence ID" value="KKO76652.1"/>
    <property type="molecule type" value="Genomic_DNA"/>
</dbReference>
<accession>A0A0F9YW31</accession>
<dbReference type="GeneID" id="36318560"/>
<proteinExistence type="predicted"/>
<dbReference type="PANTHER" id="PTHR13452:SF10">
    <property type="entry name" value="THUMP DOMAIN-CONTAINING PROTEIN 1"/>
    <property type="match status" value="1"/>
</dbReference>
<dbReference type="GO" id="GO:0003723">
    <property type="term" value="F:RNA binding"/>
    <property type="evidence" value="ECO:0007669"/>
    <property type="project" value="InterPro"/>
</dbReference>
<evidence type="ECO:0000259" key="1">
    <source>
        <dbReference type="Pfam" id="PF02926"/>
    </source>
</evidence>
<dbReference type="Proteomes" id="UP000034350">
    <property type="component" value="Unassembled WGS sequence"/>
</dbReference>
<dbReference type="InterPro" id="IPR004114">
    <property type="entry name" value="THUMP_dom"/>
</dbReference>
<reference evidence="2 3" key="1">
    <citation type="journal article" date="2015" name="Environ. Microbiol.">
        <title>Genome analyses suggest the presence of polyploidy and recent human-driven expansions in eight global populations of the honeybee pathogen Nosema ceranae.</title>
        <authorList>
            <person name="Pelin A."/>
            <person name="Selman M."/>
            <person name="Aris-Brosou S."/>
            <person name="Farinelli L."/>
            <person name="Corradi N."/>
        </authorList>
    </citation>
    <scope>NUCLEOTIDE SEQUENCE [LARGE SCALE GENOMIC DNA]</scope>
    <source>
        <strain evidence="2 3">PA08 1199</strain>
    </source>
</reference>
<dbReference type="InterPro" id="IPR040183">
    <property type="entry name" value="THUMPD1-like"/>
</dbReference>
<dbReference type="OrthoDB" id="367221at2759"/>
<dbReference type="Pfam" id="PF02926">
    <property type="entry name" value="THUMP"/>
    <property type="match status" value="1"/>
</dbReference>
<dbReference type="RefSeq" id="XP_024332394.1">
    <property type="nucleotide sequence ID" value="XM_024473663.1"/>
</dbReference>
<evidence type="ECO:0000313" key="2">
    <source>
        <dbReference type="EMBL" id="KKO76652.1"/>
    </source>
</evidence>
<dbReference type="VEuPathDB" id="MicrosporidiaDB:AAJ76_100078593"/>
<protein>
    <recommendedName>
        <fullName evidence="1">THUMP domain-containing protein</fullName>
    </recommendedName>
</protein>
<organism evidence="2 3">
    <name type="scientific">Vairimorpha ceranae</name>
    <dbReference type="NCBI Taxonomy" id="40302"/>
    <lineage>
        <taxon>Eukaryota</taxon>
        <taxon>Fungi</taxon>
        <taxon>Fungi incertae sedis</taxon>
        <taxon>Microsporidia</taxon>
        <taxon>Nosematidae</taxon>
        <taxon>Vairimorpha</taxon>
    </lineage>
</organism>